<dbReference type="InterPro" id="IPR011662">
    <property type="entry name" value="Secretin/TonB_short_N"/>
</dbReference>
<comment type="similarity">
    <text evidence="7">Belongs to the TonB-dependent receptor family.</text>
</comment>
<name>A0A941F3K9_9BACT</name>
<dbReference type="InterPro" id="IPR023996">
    <property type="entry name" value="TonB-dep_OMP_SusC/RagA"/>
</dbReference>
<dbReference type="Pfam" id="PF13715">
    <property type="entry name" value="CarbopepD_reg_2"/>
    <property type="match status" value="1"/>
</dbReference>
<dbReference type="InterPro" id="IPR039426">
    <property type="entry name" value="TonB-dep_rcpt-like"/>
</dbReference>
<evidence type="ECO:0000313" key="10">
    <source>
        <dbReference type="EMBL" id="MBR8535807.1"/>
    </source>
</evidence>
<reference evidence="10" key="2">
    <citation type="submission" date="2021-04" db="EMBL/GenBank/DDBJ databases">
        <authorList>
            <person name="Zhang T."/>
            <person name="Zhang Y."/>
            <person name="Lu D."/>
            <person name="Zuo D."/>
            <person name="Du Z."/>
        </authorList>
    </citation>
    <scope>NUCLEOTIDE SEQUENCE</scope>
    <source>
        <strain evidence="10">JR1</strain>
    </source>
</reference>
<feature type="domain" description="Secretin/TonB short N-terminal" evidence="9">
    <location>
        <begin position="70"/>
        <end position="121"/>
    </location>
</feature>
<dbReference type="NCBIfam" id="TIGR04057">
    <property type="entry name" value="SusC_RagA_signa"/>
    <property type="match status" value="1"/>
</dbReference>
<evidence type="ECO:0000259" key="9">
    <source>
        <dbReference type="SMART" id="SM00965"/>
    </source>
</evidence>
<evidence type="ECO:0000256" key="5">
    <source>
        <dbReference type="ARBA" id="ARBA00023136"/>
    </source>
</evidence>
<evidence type="ECO:0000256" key="6">
    <source>
        <dbReference type="ARBA" id="ARBA00023237"/>
    </source>
</evidence>
<evidence type="ECO:0000256" key="8">
    <source>
        <dbReference type="SAM" id="Phobius"/>
    </source>
</evidence>
<dbReference type="InterPro" id="IPR037066">
    <property type="entry name" value="Plug_dom_sf"/>
</dbReference>
<dbReference type="Gene3D" id="2.40.170.20">
    <property type="entry name" value="TonB-dependent receptor, beta-barrel domain"/>
    <property type="match status" value="1"/>
</dbReference>
<gene>
    <name evidence="10" type="ORF">KDU71_09595</name>
</gene>
<dbReference type="InterPro" id="IPR012910">
    <property type="entry name" value="Plug_dom"/>
</dbReference>
<accession>A0A941F3K9</accession>
<keyword evidence="8" id="KW-1133">Transmembrane helix</keyword>
<keyword evidence="5 7" id="KW-0472">Membrane</keyword>
<comment type="caution">
    <text evidence="10">The sequence shown here is derived from an EMBL/GenBank/DDBJ whole genome shotgun (WGS) entry which is preliminary data.</text>
</comment>
<dbReference type="GO" id="GO:0009279">
    <property type="term" value="C:cell outer membrane"/>
    <property type="evidence" value="ECO:0007669"/>
    <property type="project" value="UniProtKB-SubCell"/>
</dbReference>
<dbReference type="Proteomes" id="UP000679220">
    <property type="component" value="Unassembled WGS sequence"/>
</dbReference>
<evidence type="ECO:0000256" key="3">
    <source>
        <dbReference type="ARBA" id="ARBA00022452"/>
    </source>
</evidence>
<keyword evidence="6 7" id="KW-0998">Cell outer membrane</keyword>
<keyword evidence="11" id="KW-1185">Reference proteome</keyword>
<dbReference type="Gene3D" id="3.55.50.30">
    <property type="match status" value="1"/>
</dbReference>
<dbReference type="Pfam" id="PF07660">
    <property type="entry name" value="STN"/>
    <property type="match status" value="1"/>
</dbReference>
<keyword evidence="2 7" id="KW-0813">Transport</keyword>
<organism evidence="10 11">
    <name type="scientific">Carboxylicivirga sediminis</name>
    <dbReference type="NCBI Taxonomy" id="2006564"/>
    <lineage>
        <taxon>Bacteria</taxon>
        <taxon>Pseudomonadati</taxon>
        <taxon>Bacteroidota</taxon>
        <taxon>Bacteroidia</taxon>
        <taxon>Marinilabiliales</taxon>
        <taxon>Marinilabiliaceae</taxon>
        <taxon>Carboxylicivirga</taxon>
    </lineage>
</organism>
<dbReference type="InterPro" id="IPR023997">
    <property type="entry name" value="TonB-dep_OMP_SusC/RagA_CS"/>
</dbReference>
<dbReference type="SUPFAM" id="SSF49464">
    <property type="entry name" value="Carboxypeptidase regulatory domain-like"/>
    <property type="match status" value="1"/>
</dbReference>
<sequence length="1232" mass="138740">MKKKKLLTALRPPGELRKLWLIMRLSIIMVFSAVLSVSASSFSQDKRVSINLKDVSIAKLFEEIRQQSDYSFFFNQEKMAALNTVTINKSNVTVEDVLKEVLANTNLTYTMVDDVIIIKNREEAANDVQQETVTIKGTVTDSETSETLPGVNVLVKNGILGTITDLNGQFKMNSPRPVEVLIFSFIGYEKQEVALNGRTSIEVQMVPEMQELADVVVTGYQVIDKRELTSSIASIEAEDLDMIGSLSVDQMLEGKATGLMITNLSSTPGAAAKVRIRGGSTFTGNQSPLWVIDGVIYEDPVPLSADEINSFDNINLIGNALTGINPQDIAKIDVLKDASATAIYGTRAANGVIVITTKRGKEGKPTLSYSGGMSVVRAPQYSDFNLMNSKERIDVSREIYEQNLGFSSSYNNIDHLGYEGALTNYWNGTYNFEQFQNQVSYLESLNADWFGELYRPAVKQQHSLNASGGSKNARYYFSLGYDDQQGTEKNVDLNRITARSNLDLDLRDNILLSFKMSGSVQKATYNHSSINPFNTAYYTSRTIPIYDENGDYYYTNKQMYNGVNGYVYGRYNILNEMDNSEKNITNKDLALSASLRWKFLNNFRFTSLVSYRNTTNLTEEWINEDTYYIAALRTYDSFEDMIAEDVNKGSTVPFGGIYSGGMVSQDTYSITNQLNYNKVINGKHVFNVNLGQEARSANYWGATGFQVPGYNHYQGRGFIVLDHPSYSSSIGGMDFESYDYDAMISWLTDQGGVSVYPTITDRVKNSMSFFGILNYVYDNRYVVNFNIRSDGSNTFGQYQRYKFKPTWSFSGRWNIHNEAFMGGNNLFDELALRASYGVRGTMPNASPYLLISNYGRYSSIYYPETIASLSEFPNANLRWEKTETVNIGLNYSLLKGRINGAFDYAYSKSNDLIQSRPVSLVNGSSSQLYNAGSKDVTSYEFSIRTVNIKRDKFGWSTHFNFSYDKDRVLEGFEEGVQSNLTVQDYLNGSIYRKGFPTNGFFSYQFDGLTEEGLPTFKHLVEENMTPEQQLEAMLVYEGSRVPLYYGGFGTQIKYGNLSLSANFTYKLGYKTRLLPLYNGNQNLPLPYENINSAFNNRWRQAGDENVTNIPVITDYNMRLTSNSDADGYDNVYATNTSYIASPGSNLWRMYDYSDARVVDADHIRLQTITLSYIMPRKWLEGTGIKHLRMGVQASNIAVWAFDKDLNGQDPEQVSGIGMPNLPTYSLNLNMSF</sequence>
<dbReference type="SUPFAM" id="SSF56935">
    <property type="entry name" value="Porins"/>
    <property type="match status" value="1"/>
</dbReference>
<dbReference type="Pfam" id="PF07715">
    <property type="entry name" value="Plug"/>
    <property type="match status" value="1"/>
</dbReference>
<protein>
    <submittedName>
        <fullName evidence="10">SusC/RagA family TonB-linked outer membrane protein</fullName>
    </submittedName>
</protein>
<evidence type="ECO:0000256" key="1">
    <source>
        <dbReference type="ARBA" id="ARBA00004571"/>
    </source>
</evidence>
<feature type="transmembrane region" description="Helical" evidence="8">
    <location>
        <begin position="21"/>
        <end position="42"/>
    </location>
</feature>
<evidence type="ECO:0000256" key="4">
    <source>
        <dbReference type="ARBA" id="ARBA00022692"/>
    </source>
</evidence>
<dbReference type="SMART" id="SM00965">
    <property type="entry name" value="STN"/>
    <property type="match status" value="1"/>
</dbReference>
<dbReference type="Gene3D" id="2.60.40.1120">
    <property type="entry name" value="Carboxypeptidase-like, regulatory domain"/>
    <property type="match status" value="1"/>
</dbReference>
<dbReference type="InterPro" id="IPR036942">
    <property type="entry name" value="Beta-barrel_TonB_sf"/>
</dbReference>
<dbReference type="AlphaFoldDB" id="A0A941F3K9"/>
<dbReference type="RefSeq" id="WP_212190145.1">
    <property type="nucleotide sequence ID" value="NZ_JAGTAR010000012.1"/>
</dbReference>
<proteinExistence type="inferred from homology"/>
<dbReference type="PROSITE" id="PS52016">
    <property type="entry name" value="TONB_DEPENDENT_REC_3"/>
    <property type="match status" value="1"/>
</dbReference>
<keyword evidence="4 7" id="KW-0812">Transmembrane</keyword>
<dbReference type="Gene3D" id="2.170.130.10">
    <property type="entry name" value="TonB-dependent receptor, plug domain"/>
    <property type="match status" value="1"/>
</dbReference>
<evidence type="ECO:0000313" key="11">
    <source>
        <dbReference type="Proteomes" id="UP000679220"/>
    </source>
</evidence>
<dbReference type="EMBL" id="JAGTAR010000012">
    <property type="protein sequence ID" value="MBR8535807.1"/>
    <property type="molecule type" value="Genomic_DNA"/>
</dbReference>
<dbReference type="NCBIfam" id="TIGR04056">
    <property type="entry name" value="OMP_RagA_SusC"/>
    <property type="match status" value="1"/>
</dbReference>
<reference evidence="10" key="1">
    <citation type="journal article" date="2018" name="Int. J. Syst. Evol. Microbiol.">
        <title>Carboxylicivirga sediminis sp. nov., isolated from coastal sediment.</title>
        <authorList>
            <person name="Wang F.Q."/>
            <person name="Ren L.H."/>
            <person name="Zou R.J."/>
            <person name="Sun Y.Z."/>
            <person name="Liu X.J."/>
            <person name="Jiang F."/>
            <person name="Liu L.J."/>
        </authorList>
    </citation>
    <scope>NUCLEOTIDE SEQUENCE</scope>
    <source>
        <strain evidence="10">JR1</strain>
    </source>
</reference>
<keyword evidence="3 7" id="KW-1134">Transmembrane beta strand</keyword>
<comment type="subcellular location">
    <subcellularLocation>
        <location evidence="1 7">Cell outer membrane</location>
        <topology evidence="1 7">Multi-pass membrane protein</topology>
    </subcellularLocation>
</comment>
<evidence type="ECO:0000256" key="2">
    <source>
        <dbReference type="ARBA" id="ARBA00022448"/>
    </source>
</evidence>
<dbReference type="InterPro" id="IPR008969">
    <property type="entry name" value="CarboxyPept-like_regulatory"/>
</dbReference>
<evidence type="ECO:0000256" key="7">
    <source>
        <dbReference type="PROSITE-ProRule" id="PRU01360"/>
    </source>
</evidence>